<protein>
    <submittedName>
        <fullName evidence="2">Uncharacterized protein</fullName>
    </submittedName>
</protein>
<name>R7QBY2_CHOCR</name>
<dbReference type="KEGG" id="ccp:CHC_T00003508001"/>
<feature type="region of interest" description="Disordered" evidence="1">
    <location>
        <begin position="48"/>
        <end position="67"/>
    </location>
</feature>
<gene>
    <name evidence="2" type="ORF">CHC_T00003508001</name>
</gene>
<dbReference type="Gramene" id="CDF34936">
    <property type="protein sequence ID" value="CDF34936"/>
    <property type="gene ID" value="CHC_T00003508001"/>
</dbReference>
<organism evidence="2 3">
    <name type="scientific">Chondrus crispus</name>
    <name type="common">Carrageen Irish moss</name>
    <name type="synonym">Polymorpha crispa</name>
    <dbReference type="NCBI Taxonomy" id="2769"/>
    <lineage>
        <taxon>Eukaryota</taxon>
        <taxon>Rhodophyta</taxon>
        <taxon>Florideophyceae</taxon>
        <taxon>Rhodymeniophycidae</taxon>
        <taxon>Gigartinales</taxon>
        <taxon>Gigartinaceae</taxon>
        <taxon>Chondrus</taxon>
    </lineage>
</organism>
<sequence length="181" mass="19632">MAHIAATPAAPHKFSGPRAPPRFSAIPSCSFSSLPILVAREPSTRKLKHNEYPCQDRHDQSKTPSPKACRRPAFVRIRCWSTFAATNNALFSPNATPTLVNNSDGTILLTTVAGCFICLAGVRPLARFACGRTPHSCTRLDDIRSSCFGEKDKQKAIGTGLEIISSRTSEKGSARYINSDN</sequence>
<accession>R7QBY2</accession>
<dbReference type="EMBL" id="HG001711">
    <property type="protein sequence ID" value="CDF34936.1"/>
    <property type="molecule type" value="Genomic_DNA"/>
</dbReference>
<reference evidence="3" key="1">
    <citation type="journal article" date="2013" name="Proc. Natl. Acad. Sci. U.S.A.">
        <title>Genome structure and metabolic features in the red seaweed Chondrus crispus shed light on evolution of the Archaeplastida.</title>
        <authorList>
            <person name="Collen J."/>
            <person name="Porcel B."/>
            <person name="Carre W."/>
            <person name="Ball S.G."/>
            <person name="Chaparro C."/>
            <person name="Tonon T."/>
            <person name="Barbeyron T."/>
            <person name="Michel G."/>
            <person name="Noel B."/>
            <person name="Valentin K."/>
            <person name="Elias M."/>
            <person name="Artiguenave F."/>
            <person name="Arun A."/>
            <person name="Aury J.M."/>
            <person name="Barbosa-Neto J.F."/>
            <person name="Bothwell J.H."/>
            <person name="Bouget F.Y."/>
            <person name="Brillet L."/>
            <person name="Cabello-Hurtado F."/>
            <person name="Capella-Gutierrez S."/>
            <person name="Charrier B."/>
            <person name="Cladiere L."/>
            <person name="Cock J.M."/>
            <person name="Coelho S.M."/>
            <person name="Colleoni C."/>
            <person name="Czjzek M."/>
            <person name="Da Silva C."/>
            <person name="Delage L."/>
            <person name="Denoeud F."/>
            <person name="Deschamps P."/>
            <person name="Dittami S.M."/>
            <person name="Gabaldon T."/>
            <person name="Gachon C.M."/>
            <person name="Groisillier A."/>
            <person name="Herve C."/>
            <person name="Jabbari K."/>
            <person name="Katinka M."/>
            <person name="Kloareg B."/>
            <person name="Kowalczyk N."/>
            <person name="Labadie K."/>
            <person name="Leblanc C."/>
            <person name="Lopez P.J."/>
            <person name="McLachlan D.H."/>
            <person name="Meslet-Cladiere L."/>
            <person name="Moustafa A."/>
            <person name="Nehr Z."/>
            <person name="Nyvall Collen P."/>
            <person name="Panaud O."/>
            <person name="Partensky F."/>
            <person name="Poulain J."/>
            <person name="Rensing S.A."/>
            <person name="Rousvoal S."/>
            <person name="Samson G."/>
            <person name="Symeonidi A."/>
            <person name="Weissenbach J."/>
            <person name="Zambounis A."/>
            <person name="Wincker P."/>
            <person name="Boyen C."/>
        </authorList>
    </citation>
    <scope>NUCLEOTIDE SEQUENCE [LARGE SCALE GENOMIC DNA]</scope>
    <source>
        <strain evidence="3">cv. Stackhouse</strain>
    </source>
</reference>
<evidence type="ECO:0000313" key="2">
    <source>
        <dbReference type="EMBL" id="CDF34936.1"/>
    </source>
</evidence>
<dbReference type="Proteomes" id="UP000012073">
    <property type="component" value="Unassembled WGS sequence"/>
</dbReference>
<dbReference type="AlphaFoldDB" id="R7QBY2"/>
<keyword evidence="3" id="KW-1185">Reference proteome</keyword>
<evidence type="ECO:0000313" key="3">
    <source>
        <dbReference type="Proteomes" id="UP000012073"/>
    </source>
</evidence>
<proteinExistence type="predicted"/>
<feature type="compositionally biased region" description="Basic and acidic residues" evidence="1">
    <location>
        <begin position="49"/>
        <end position="61"/>
    </location>
</feature>
<dbReference type="RefSeq" id="XP_005714755.1">
    <property type="nucleotide sequence ID" value="XM_005714698.1"/>
</dbReference>
<evidence type="ECO:0000256" key="1">
    <source>
        <dbReference type="SAM" id="MobiDB-lite"/>
    </source>
</evidence>
<dbReference type="GeneID" id="17322471"/>